<protein>
    <recommendedName>
        <fullName evidence="3">Restriction endonuclease</fullName>
    </recommendedName>
</protein>
<dbReference type="EMBL" id="CP032452">
    <property type="protein sequence ID" value="QEZ68483.1"/>
    <property type="molecule type" value="Genomic_DNA"/>
</dbReference>
<reference evidence="1 2" key="1">
    <citation type="submission" date="2018-09" db="EMBL/GenBank/DDBJ databases">
        <title>A clostridial neurotoxin that targets Anopheles mosquitoes.</title>
        <authorList>
            <person name="Contreras E."/>
            <person name="Masuyer G."/>
            <person name="Qureshi N."/>
            <person name="Chawla S."/>
            <person name="Lim H.L."/>
            <person name="Chen J."/>
            <person name="Stenmark P."/>
            <person name="Gill S."/>
        </authorList>
    </citation>
    <scope>NUCLEOTIDE SEQUENCE [LARGE SCALE GENOMIC DNA]</scope>
    <source>
        <strain evidence="1 2">Cbm</strain>
    </source>
</reference>
<proteinExistence type="predicted"/>
<dbReference type="RefSeq" id="WP_150886252.1">
    <property type="nucleotide sequence ID" value="NZ_CP032452.1"/>
</dbReference>
<dbReference type="InterPro" id="IPR019292">
    <property type="entry name" value="McrC"/>
</dbReference>
<dbReference type="AlphaFoldDB" id="A0A5P3XED0"/>
<accession>A0A5P3XED0</accession>
<dbReference type="PANTHER" id="PTHR38733:SF1">
    <property type="entry name" value="TYPE IV METHYL-DIRECTED RESTRICTION ENZYME ECOKMCRBC"/>
    <property type="match status" value="1"/>
</dbReference>
<evidence type="ECO:0000313" key="2">
    <source>
        <dbReference type="Proteomes" id="UP000326961"/>
    </source>
</evidence>
<dbReference type="PANTHER" id="PTHR38733">
    <property type="entry name" value="PROTEIN MCRC"/>
    <property type="match status" value="1"/>
</dbReference>
<dbReference type="Proteomes" id="UP000326961">
    <property type="component" value="Chromosome"/>
</dbReference>
<dbReference type="REBASE" id="369151">
    <property type="entry name" value="PbiCbmMcrBCP"/>
</dbReference>
<dbReference type="Pfam" id="PF10117">
    <property type="entry name" value="McrBC"/>
    <property type="match status" value="1"/>
</dbReference>
<sequence>MKSSNKNKKIYNLSENQSFSLKNSSKELSYIKQNFKTCFEFTKGKNETIVKGKNIVGVLDLGDSIYRIYPKVGDVLNIFNMINRVSTSNYEKIDGKGYLYLDPKVLVNVEESSTQLTEALILTFLNELCKVSKIGYTKNYNKNIDNIHFLRGKLDVNKQARKNILGTKFYCKFNELTFYTPENIILYKAIDKLLTRYKVSKDIRSQLLFYKNEILGLIDPVSINNIDVNRTVYCKNRTNSYYETLISISQMILKDRFASSLRHGKGQFCNFMIKTDLLFEQYVFILLNELINEKYKNYYLRYQHTIDSIAKVNNRFEKLKNNNFLKMDADFLILEKHTERPVLVVDTKYVDIYEKNKLGNYAYYQMISYLTGLNIGIHRNKGISAILLAHGDEGNTYKVPNEECDMYIMTKGIDILEDEIKIKDRLDSIVELFLTNDYIVN</sequence>
<evidence type="ECO:0000313" key="1">
    <source>
        <dbReference type="EMBL" id="QEZ68483.1"/>
    </source>
</evidence>
<evidence type="ECO:0008006" key="3">
    <source>
        <dbReference type="Google" id="ProtNLM"/>
    </source>
</evidence>
<name>A0A5P3XED0_PARBF</name>
<organism evidence="1 2">
    <name type="scientific">Paraclostridium bifermentans</name>
    <name type="common">Clostridium bifermentans</name>
    <dbReference type="NCBI Taxonomy" id="1490"/>
    <lineage>
        <taxon>Bacteria</taxon>
        <taxon>Bacillati</taxon>
        <taxon>Bacillota</taxon>
        <taxon>Clostridia</taxon>
        <taxon>Peptostreptococcales</taxon>
        <taxon>Peptostreptococcaceae</taxon>
        <taxon>Paraclostridium</taxon>
    </lineage>
</organism>
<gene>
    <name evidence="1" type="ORF">D4A35_05835</name>
</gene>